<dbReference type="Proteomes" id="UP000594454">
    <property type="component" value="Chromosome 1"/>
</dbReference>
<dbReference type="AlphaFoldDB" id="A0A7R8YPJ8"/>
<comment type="catalytic activity">
    <reaction evidence="11">
        <text>L-cysteine + O2 = 3-sulfino-L-alanine + H(+)</text>
        <dbReference type="Rhea" id="RHEA:20441"/>
        <dbReference type="ChEBI" id="CHEBI:15378"/>
        <dbReference type="ChEBI" id="CHEBI:15379"/>
        <dbReference type="ChEBI" id="CHEBI:35235"/>
        <dbReference type="ChEBI" id="CHEBI:61085"/>
        <dbReference type="EC" id="1.13.11.20"/>
    </reaction>
</comment>
<comment type="cofactor">
    <cofactor evidence="11">
        <name>Fe cation</name>
        <dbReference type="ChEBI" id="CHEBI:24875"/>
    </cofactor>
    <text evidence="11">Binds 1 Fe cation per subunit.</text>
</comment>
<evidence type="ECO:0000256" key="6">
    <source>
        <dbReference type="ARBA" id="ARBA00022964"/>
    </source>
</evidence>
<evidence type="ECO:0000256" key="9">
    <source>
        <dbReference type="PIRSR" id="PIRSR610300-50"/>
    </source>
</evidence>
<dbReference type="OrthoDB" id="543511at2759"/>
<dbReference type="GO" id="GO:0008198">
    <property type="term" value="F:ferrous iron binding"/>
    <property type="evidence" value="ECO:0007669"/>
    <property type="project" value="TreeGrafter"/>
</dbReference>
<feature type="binding site" evidence="10">
    <location>
        <position position="127"/>
    </location>
    <ligand>
        <name>Fe cation</name>
        <dbReference type="ChEBI" id="CHEBI:24875"/>
        <note>catalytic</note>
    </ligand>
</feature>
<dbReference type="GO" id="GO:0017172">
    <property type="term" value="F:cysteine dioxygenase activity"/>
    <property type="evidence" value="ECO:0007669"/>
    <property type="project" value="UniProtKB-UniRule"/>
</dbReference>
<dbReference type="PANTHER" id="PTHR12918">
    <property type="entry name" value="CYSTEINE DIOXYGENASE"/>
    <property type="match status" value="1"/>
</dbReference>
<dbReference type="PANTHER" id="PTHR12918:SF1">
    <property type="entry name" value="CYSTEINE DIOXYGENASE TYPE 1"/>
    <property type="match status" value="1"/>
</dbReference>
<dbReference type="InterPro" id="IPR014710">
    <property type="entry name" value="RmlC-like_jellyroll"/>
</dbReference>
<dbReference type="InParanoid" id="A0A7R8YPJ8"/>
<dbReference type="GO" id="GO:0019448">
    <property type="term" value="P:L-cysteine catabolic process"/>
    <property type="evidence" value="ECO:0007669"/>
    <property type="project" value="TreeGrafter"/>
</dbReference>
<dbReference type="InterPro" id="IPR011051">
    <property type="entry name" value="RmlC_Cupin_sf"/>
</dbReference>
<evidence type="ECO:0000256" key="1">
    <source>
        <dbReference type="ARBA" id="ARBA00004759"/>
    </source>
</evidence>
<dbReference type="FunCoup" id="A0A7R8YPJ8">
    <property type="interactions" value="40"/>
</dbReference>
<evidence type="ECO:0000256" key="3">
    <source>
        <dbReference type="ARBA" id="ARBA00013133"/>
    </source>
</evidence>
<keyword evidence="8 10" id="KW-0408">Iron</keyword>
<dbReference type="InterPro" id="IPR010300">
    <property type="entry name" value="CDO_1"/>
</dbReference>
<evidence type="ECO:0000313" key="13">
    <source>
        <dbReference type="Proteomes" id="UP000594454"/>
    </source>
</evidence>
<feature type="cross-link" description="3'-(S-cysteinyl)-tyrosine (Cys-Tyr)" evidence="9">
    <location>
        <begin position="64"/>
        <end position="144"/>
    </location>
</feature>
<protein>
    <recommendedName>
        <fullName evidence="3 11">Cysteine dioxygenase</fullName>
        <ecNumber evidence="3 11">1.13.11.20</ecNumber>
    </recommendedName>
</protein>
<dbReference type="Pfam" id="PF05995">
    <property type="entry name" value="CDO_I"/>
    <property type="match status" value="1"/>
</dbReference>
<sequence length="179" mass="20485">MYLVNHLMLSYKSKPSEWKKFAKWNRSRYTRNLVDIGNGKFNLLILCWPADHGSAIHDHADSHCFMKLLQGELAEVKFEMPKTQGIEDGPTEATQTENFEEEKLKETATTILKEGDVAYINDNIGLHRVENRNHTDGAVSLHLYCPPFQMCSVFPSGSAKKVKCPVTFYSKYGVRQEQE</sequence>
<dbReference type="UniPathway" id="UPA00012">
    <property type="reaction ID" value="UER00537"/>
</dbReference>
<comment type="pathway">
    <text evidence="1 11">Organosulfur biosynthesis; taurine biosynthesis; hypotaurine from L-cysteine: step 1/2.</text>
</comment>
<keyword evidence="6 11" id="KW-0223">Dioxygenase</keyword>
<evidence type="ECO:0000256" key="11">
    <source>
        <dbReference type="RuleBase" id="RU366010"/>
    </source>
</evidence>
<keyword evidence="5 9" id="KW-0883">Thioether bond</keyword>
<comment type="similarity">
    <text evidence="2 11">Belongs to the cysteine dioxygenase family.</text>
</comment>
<evidence type="ECO:0000256" key="2">
    <source>
        <dbReference type="ARBA" id="ARBA00006622"/>
    </source>
</evidence>
<feature type="binding site" evidence="10">
    <location>
        <position position="59"/>
    </location>
    <ligand>
        <name>Fe cation</name>
        <dbReference type="ChEBI" id="CHEBI:24875"/>
        <note>catalytic</note>
    </ligand>
</feature>
<dbReference type="EC" id="1.13.11.20" evidence="3 11"/>
<keyword evidence="7 11" id="KW-0560">Oxidoreductase</keyword>
<dbReference type="GO" id="GO:0042412">
    <property type="term" value="P:taurine biosynthetic process"/>
    <property type="evidence" value="ECO:0007669"/>
    <property type="project" value="UniProtKB-UniRule"/>
</dbReference>
<organism evidence="12 13">
    <name type="scientific">Hermetia illucens</name>
    <name type="common">Black soldier fly</name>
    <dbReference type="NCBI Taxonomy" id="343691"/>
    <lineage>
        <taxon>Eukaryota</taxon>
        <taxon>Metazoa</taxon>
        <taxon>Ecdysozoa</taxon>
        <taxon>Arthropoda</taxon>
        <taxon>Hexapoda</taxon>
        <taxon>Insecta</taxon>
        <taxon>Pterygota</taxon>
        <taxon>Neoptera</taxon>
        <taxon>Endopterygota</taxon>
        <taxon>Diptera</taxon>
        <taxon>Brachycera</taxon>
        <taxon>Stratiomyomorpha</taxon>
        <taxon>Stratiomyidae</taxon>
        <taxon>Hermetiinae</taxon>
        <taxon>Hermetia</taxon>
    </lineage>
</organism>
<dbReference type="SUPFAM" id="SSF51182">
    <property type="entry name" value="RmlC-like cupins"/>
    <property type="match status" value="1"/>
</dbReference>
<dbReference type="Gene3D" id="2.60.120.10">
    <property type="entry name" value="Jelly Rolls"/>
    <property type="match status" value="1"/>
</dbReference>
<evidence type="ECO:0000256" key="10">
    <source>
        <dbReference type="PIRSR" id="PIRSR610300-51"/>
    </source>
</evidence>
<reference evidence="12 13" key="1">
    <citation type="submission" date="2020-11" db="EMBL/GenBank/DDBJ databases">
        <authorList>
            <person name="Wallbank WR R."/>
            <person name="Pardo Diaz C."/>
            <person name="Kozak K."/>
            <person name="Martin S."/>
            <person name="Jiggins C."/>
            <person name="Moest M."/>
            <person name="Warren A I."/>
            <person name="Generalovic N T."/>
            <person name="Byers J.R.P. K."/>
            <person name="Montejo-Kovacevich G."/>
            <person name="Yen C E."/>
        </authorList>
    </citation>
    <scope>NUCLEOTIDE SEQUENCE [LARGE SCALE GENOMIC DNA]</scope>
</reference>
<evidence type="ECO:0000313" key="12">
    <source>
        <dbReference type="EMBL" id="CAD7077471.1"/>
    </source>
</evidence>
<evidence type="ECO:0000256" key="8">
    <source>
        <dbReference type="ARBA" id="ARBA00023004"/>
    </source>
</evidence>
<dbReference type="CDD" id="cd10548">
    <property type="entry name" value="cupin_CDO"/>
    <property type="match status" value="1"/>
</dbReference>
<keyword evidence="4 10" id="KW-0479">Metal-binding</keyword>
<dbReference type="EMBL" id="LR899009">
    <property type="protein sequence ID" value="CAD7077471.1"/>
    <property type="molecule type" value="Genomic_DNA"/>
</dbReference>
<gene>
    <name evidence="12" type="ORF">HERILL_LOCUS815</name>
</gene>
<feature type="binding site" evidence="10">
    <location>
        <position position="57"/>
    </location>
    <ligand>
        <name>Fe cation</name>
        <dbReference type="ChEBI" id="CHEBI:24875"/>
        <note>catalytic</note>
    </ligand>
</feature>
<name>A0A7R8YPJ8_HERIL</name>
<keyword evidence="13" id="KW-1185">Reference proteome</keyword>
<proteinExistence type="inferred from homology"/>
<evidence type="ECO:0000256" key="4">
    <source>
        <dbReference type="ARBA" id="ARBA00022723"/>
    </source>
</evidence>
<evidence type="ECO:0000256" key="5">
    <source>
        <dbReference type="ARBA" id="ARBA00022784"/>
    </source>
</evidence>
<evidence type="ECO:0000256" key="7">
    <source>
        <dbReference type="ARBA" id="ARBA00023002"/>
    </source>
</evidence>
<accession>A0A7R8YPJ8</accession>